<evidence type="ECO:0000256" key="1">
    <source>
        <dbReference type="ARBA" id="ARBA00022801"/>
    </source>
</evidence>
<evidence type="ECO:0000313" key="3">
    <source>
        <dbReference type="EMBL" id="WTP53748.1"/>
    </source>
</evidence>
<name>A0ABZ1JQ10_9ACTN</name>
<reference evidence="3" key="1">
    <citation type="submission" date="2022-10" db="EMBL/GenBank/DDBJ databases">
        <title>The complete genomes of actinobacterial strains from the NBC collection.</title>
        <authorList>
            <person name="Joergensen T.S."/>
            <person name="Alvarez Arevalo M."/>
            <person name="Sterndorff E.B."/>
            <person name="Faurdal D."/>
            <person name="Vuksanovic O."/>
            <person name="Mourched A.-S."/>
            <person name="Charusanti P."/>
            <person name="Shaw S."/>
            <person name="Blin K."/>
            <person name="Weber T."/>
        </authorList>
    </citation>
    <scope>NUCLEOTIDE SEQUENCE</scope>
    <source>
        <strain evidence="3">NBC_00189</strain>
    </source>
</reference>
<keyword evidence="1 3" id="KW-0378">Hydrolase</keyword>
<dbReference type="InterPro" id="IPR050272">
    <property type="entry name" value="Isochorismatase-like_hydrls"/>
</dbReference>
<dbReference type="EMBL" id="CP108133">
    <property type="protein sequence ID" value="WTP53748.1"/>
    <property type="molecule type" value="Genomic_DNA"/>
</dbReference>
<accession>A0ABZ1JQ10</accession>
<dbReference type="SUPFAM" id="SSF52499">
    <property type="entry name" value="Isochorismatase-like hydrolases"/>
    <property type="match status" value="1"/>
</dbReference>
<protein>
    <submittedName>
        <fullName evidence="3">Cysteine hydrolase</fullName>
    </submittedName>
</protein>
<dbReference type="GO" id="GO:0016787">
    <property type="term" value="F:hydrolase activity"/>
    <property type="evidence" value="ECO:0007669"/>
    <property type="project" value="UniProtKB-KW"/>
</dbReference>
<proteinExistence type="predicted"/>
<organism evidence="3 4">
    <name type="scientific">Streptomyces tauricus</name>
    <dbReference type="NCBI Taxonomy" id="68274"/>
    <lineage>
        <taxon>Bacteria</taxon>
        <taxon>Bacillati</taxon>
        <taxon>Actinomycetota</taxon>
        <taxon>Actinomycetes</taxon>
        <taxon>Kitasatosporales</taxon>
        <taxon>Streptomycetaceae</taxon>
        <taxon>Streptomyces</taxon>
        <taxon>Streptomyces aurantiacus group</taxon>
    </lineage>
</organism>
<dbReference type="CDD" id="cd00431">
    <property type="entry name" value="cysteine_hydrolases"/>
    <property type="match status" value="1"/>
</dbReference>
<dbReference type="Gene3D" id="3.40.50.850">
    <property type="entry name" value="Isochorismatase-like"/>
    <property type="match status" value="1"/>
</dbReference>
<keyword evidence="4" id="KW-1185">Reference proteome</keyword>
<gene>
    <name evidence="3" type="ORF">OG288_38785</name>
</gene>
<dbReference type="Pfam" id="PF00857">
    <property type="entry name" value="Isochorismatase"/>
    <property type="match status" value="1"/>
</dbReference>
<dbReference type="PANTHER" id="PTHR43540">
    <property type="entry name" value="PEROXYUREIDOACRYLATE/UREIDOACRYLATE AMIDOHYDROLASE-RELATED"/>
    <property type="match status" value="1"/>
</dbReference>
<dbReference type="Proteomes" id="UP001432166">
    <property type="component" value="Chromosome"/>
</dbReference>
<dbReference type="InterPro" id="IPR000868">
    <property type="entry name" value="Isochorismatase-like_dom"/>
</dbReference>
<sequence>MSGTGPRGHLAVIDMQRVFAEPDSPWATPRFGEAADGVRRLLPAFAERVTFTRFLAPAEPAGAWRAYYEQWPFALRPPHDRLWELVDELAPHARYFVDAHTFGKWTPDLAERVGPGGHLVLAGVSTDCCVLSTALAAADAGVEVRVVADACAGADDASHAKALQLMDLYRPLIRVVTVAEVLTGTK</sequence>
<dbReference type="InterPro" id="IPR036380">
    <property type="entry name" value="Isochorismatase-like_sf"/>
</dbReference>
<feature type="domain" description="Isochorismatase-like" evidence="2">
    <location>
        <begin position="11"/>
        <end position="167"/>
    </location>
</feature>
<evidence type="ECO:0000259" key="2">
    <source>
        <dbReference type="Pfam" id="PF00857"/>
    </source>
</evidence>
<evidence type="ECO:0000313" key="4">
    <source>
        <dbReference type="Proteomes" id="UP001432166"/>
    </source>
</evidence>
<dbReference type="RefSeq" id="WP_189774053.1">
    <property type="nucleotide sequence ID" value="NZ_BMVY01000011.1"/>
</dbReference>